<name>C6BS72_MARSD</name>
<dbReference type="RefSeq" id="WP_015851366.1">
    <property type="nucleotide sequence ID" value="NC_012881.1"/>
</dbReference>
<dbReference type="InterPro" id="IPR005358">
    <property type="entry name" value="Puta_zinc/iron-chelating_dom"/>
</dbReference>
<dbReference type="AlphaFoldDB" id="C6BS72"/>
<protein>
    <recommendedName>
        <fullName evidence="3">YkgJ family cysteine cluster protein</fullName>
    </recommendedName>
</protein>
<keyword evidence="2" id="KW-1185">Reference proteome</keyword>
<sequence>MNLFEYLEYKFRKWRLKRKRQTVIIRGSCKMCGNCCRSICLHAGGKWLKNEKQFLKAVDEDELLSRFEICGKTEEGYLKFSCTSLTDNGTCNDYENRPQLCRNFPNPTIFMQFGELPAGCGFRMSTETDFEKILQDALHDDEKIKSGHIPEKK</sequence>
<dbReference type="KEGG" id="dsa:Desal_1486"/>
<evidence type="ECO:0008006" key="3">
    <source>
        <dbReference type="Google" id="ProtNLM"/>
    </source>
</evidence>
<gene>
    <name evidence="1" type="ordered locus">Desal_1486</name>
</gene>
<evidence type="ECO:0000313" key="1">
    <source>
        <dbReference type="EMBL" id="ACS79548.1"/>
    </source>
</evidence>
<dbReference type="Pfam" id="PF03692">
    <property type="entry name" value="CxxCxxCC"/>
    <property type="match status" value="1"/>
</dbReference>
<dbReference type="Proteomes" id="UP000002601">
    <property type="component" value="Chromosome"/>
</dbReference>
<dbReference type="STRING" id="526222.Desal_1486"/>
<organism evidence="1 2">
    <name type="scientific">Maridesulfovibrio salexigens (strain ATCC 14822 / DSM 2638 / NCIMB 8403 / VKM B-1763)</name>
    <name type="common">Desulfovibrio salexigens</name>
    <dbReference type="NCBI Taxonomy" id="526222"/>
    <lineage>
        <taxon>Bacteria</taxon>
        <taxon>Pseudomonadati</taxon>
        <taxon>Thermodesulfobacteriota</taxon>
        <taxon>Desulfovibrionia</taxon>
        <taxon>Desulfovibrionales</taxon>
        <taxon>Desulfovibrionaceae</taxon>
        <taxon>Maridesulfovibrio</taxon>
    </lineage>
</organism>
<dbReference type="eggNOG" id="COG0727">
    <property type="taxonomic scope" value="Bacteria"/>
</dbReference>
<reference evidence="1 2" key="1">
    <citation type="submission" date="2009-06" db="EMBL/GenBank/DDBJ databases">
        <title>Complete sequence of Desulfovibrio salexigens DSM 2638.</title>
        <authorList>
            <consortium name="US DOE Joint Genome Institute"/>
            <person name="Lucas S."/>
            <person name="Copeland A."/>
            <person name="Lapidus A."/>
            <person name="Glavina del Rio T."/>
            <person name="Tice H."/>
            <person name="Bruce D."/>
            <person name="Goodwin L."/>
            <person name="Pitluck S."/>
            <person name="Munk A.C."/>
            <person name="Brettin T."/>
            <person name="Detter J.C."/>
            <person name="Han C."/>
            <person name="Tapia R."/>
            <person name="Larimer F."/>
            <person name="Land M."/>
            <person name="Hauser L."/>
            <person name="Kyrpides N."/>
            <person name="Anderson I."/>
            <person name="Wall J.D."/>
            <person name="Arkin A.P."/>
            <person name="Dehal P."/>
            <person name="Chivian D."/>
            <person name="Giles B."/>
            <person name="Hazen T.C."/>
        </authorList>
    </citation>
    <scope>NUCLEOTIDE SEQUENCE [LARGE SCALE GENOMIC DNA]</scope>
    <source>
        <strain evidence="2">ATCC 14822 / DSM 2638 / NCIMB 8403 / VKM B-1763</strain>
    </source>
</reference>
<proteinExistence type="predicted"/>
<evidence type="ECO:0000313" key="2">
    <source>
        <dbReference type="Proteomes" id="UP000002601"/>
    </source>
</evidence>
<dbReference type="EMBL" id="CP001649">
    <property type="protein sequence ID" value="ACS79548.1"/>
    <property type="molecule type" value="Genomic_DNA"/>
</dbReference>
<accession>C6BS72</accession>
<dbReference type="HOGENOM" id="CLU_140901_0_0_7"/>